<proteinExistence type="predicted"/>
<dbReference type="InterPro" id="IPR002048">
    <property type="entry name" value="EF_hand_dom"/>
</dbReference>
<name>A0A7S2ERC8_TRICV</name>
<dbReference type="SUPFAM" id="SSF47473">
    <property type="entry name" value="EF-hand"/>
    <property type="match status" value="1"/>
</dbReference>
<evidence type="ECO:0000313" key="4">
    <source>
        <dbReference type="EMBL" id="CAD9351969.1"/>
    </source>
</evidence>
<dbReference type="CDD" id="cd00051">
    <property type="entry name" value="EFh"/>
    <property type="match status" value="1"/>
</dbReference>
<keyword evidence="2" id="KW-0106">Calcium</keyword>
<accession>A0A7S2ERC8</accession>
<organism evidence="4">
    <name type="scientific">Trieres chinensis</name>
    <name type="common">Marine centric diatom</name>
    <name type="synonym">Odontella sinensis</name>
    <dbReference type="NCBI Taxonomy" id="1514140"/>
    <lineage>
        <taxon>Eukaryota</taxon>
        <taxon>Sar</taxon>
        <taxon>Stramenopiles</taxon>
        <taxon>Ochrophyta</taxon>
        <taxon>Bacillariophyta</taxon>
        <taxon>Mediophyceae</taxon>
        <taxon>Biddulphiophycidae</taxon>
        <taxon>Eupodiscales</taxon>
        <taxon>Parodontellaceae</taxon>
        <taxon>Trieres</taxon>
    </lineage>
</organism>
<dbReference type="AlphaFoldDB" id="A0A7S2ERC8"/>
<dbReference type="InterPro" id="IPR011992">
    <property type="entry name" value="EF-hand-dom_pair"/>
</dbReference>
<feature type="domain" description="EF-hand" evidence="3">
    <location>
        <begin position="1"/>
        <end position="34"/>
    </location>
</feature>
<evidence type="ECO:0000256" key="2">
    <source>
        <dbReference type="ARBA" id="ARBA00022837"/>
    </source>
</evidence>
<dbReference type="EMBL" id="HBGO01028232">
    <property type="protein sequence ID" value="CAD9351969.1"/>
    <property type="molecule type" value="Transcribed_RNA"/>
</dbReference>
<dbReference type="PROSITE" id="PS50222">
    <property type="entry name" value="EF_HAND_2"/>
    <property type="match status" value="2"/>
</dbReference>
<feature type="domain" description="EF-hand" evidence="3">
    <location>
        <begin position="37"/>
        <end position="67"/>
    </location>
</feature>
<protein>
    <recommendedName>
        <fullName evidence="3">EF-hand domain-containing protein</fullName>
    </recommendedName>
</protein>
<evidence type="ECO:0000259" key="3">
    <source>
        <dbReference type="PROSITE" id="PS50222"/>
    </source>
</evidence>
<dbReference type="Gene3D" id="1.10.238.10">
    <property type="entry name" value="EF-hand"/>
    <property type="match status" value="1"/>
</dbReference>
<dbReference type="GO" id="GO:0005509">
    <property type="term" value="F:calcium ion binding"/>
    <property type="evidence" value="ECO:0007669"/>
    <property type="project" value="InterPro"/>
</dbReference>
<dbReference type="Pfam" id="PF13499">
    <property type="entry name" value="EF-hand_7"/>
    <property type="match status" value="1"/>
</dbReference>
<reference evidence="4" key="1">
    <citation type="submission" date="2021-01" db="EMBL/GenBank/DDBJ databases">
        <authorList>
            <person name="Corre E."/>
            <person name="Pelletier E."/>
            <person name="Niang G."/>
            <person name="Scheremetjew M."/>
            <person name="Finn R."/>
            <person name="Kale V."/>
            <person name="Holt S."/>
            <person name="Cochrane G."/>
            <person name="Meng A."/>
            <person name="Brown T."/>
            <person name="Cohen L."/>
        </authorList>
    </citation>
    <scope>NUCLEOTIDE SEQUENCE</scope>
    <source>
        <strain evidence="4">Grunow 1884</strain>
    </source>
</reference>
<evidence type="ECO:0000256" key="1">
    <source>
        <dbReference type="ARBA" id="ARBA00022737"/>
    </source>
</evidence>
<sequence length="96" mass="10935">MEHLADAFDRLDSAGKGYISKNDLQDMLGSGYNEDLVNRMMDEADYKKNGQIDYDEFLRLMFEDPTKGVHAVGERQSFVANPDMTKKLRALEPSTK</sequence>
<gene>
    <name evidence="4" type="ORF">OSIN01602_LOCUS16262</name>
</gene>
<dbReference type="PANTHER" id="PTHR23050">
    <property type="entry name" value="CALCIUM BINDING PROTEIN"/>
    <property type="match status" value="1"/>
</dbReference>
<dbReference type="InterPro" id="IPR050145">
    <property type="entry name" value="Centrin_CML-like"/>
</dbReference>
<keyword evidence="1" id="KW-0677">Repeat</keyword>
<dbReference type="SMART" id="SM00054">
    <property type="entry name" value="EFh"/>
    <property type="match status" value="2"/>
</dbReference>